<organism evidence="11 12">
    <name type="scientific">Cucurbita moschata</name>
    <name type="common">Winter crookneck squash</name>
    <name type="synonym">Cucurbita pepo var. moschata</name>
    <dbReference type="NCBI Taxonomy" id="3662"/>
    <lineage>
        <taxon>Eukaryota</taxon>
        <taxon>Viridiplantae</taxon>
        <taxon>Streptophyta</taxon>
        <taxon>Embryophyta</taxon>
        <taxon>Tracheophyta</taxon>
        <taxon>Spermatophyta</taxon>
        <taxon>Magnoliopsida</taxon>
        <taxon>eudicotyledons</taxon>
        <taxon>Gunneridae</taxon>
        <taxon>Pentapetalae</taxon>
        <taxon>rosids</taxon>
        <taxon>fabids</taxon>
        <taxon>Cucurbitales</taxon>
        <taxon>Cucurbitaceae</taxon>
        <taxon>Cucurbiteae</taxon>
        <taxon>Cucurbita</taxon>
    </lineage>
</organism>
<dbReference type="RefSeq" id="XP_022923436.1">
    <property type="nucleotide sequence ID" value="XM_023067668.1"/>
</dbReference>
<dbReference type="Pfam" id="PF08263">
    <property type="entry name" value="LRRNT_2"/>
    <property type="match status" value="1"/>
</dbReference>
<keyword evidence="4 9" id="KW-0732">Signal</keyword>
<evidence type="ECO:0000256" key="4">
    <source>
        <dbReference type="ARBA" id="ARBA00022729"/>
    </source>
</evidence>
<dbReference type="Proteomes" id="UP000504609">
    <property type="component" value="Unplaced"/>
</dbReference>
<evidence type="ECO:0000256" key="1">
    <source>
        <dbReference type="ARBA" id="ARBA00004167"/>
    </source>
</evidence>
<dbReference type="Gene3D" id="1.10.510.10">
    <property type="entry name" value="Transferase(Phosphotransferase) domain 1"/>
    <property type="match status" value="1"/>
</dbReference>
<keyword evidence="5" id="KW-0677">Repeat</keyword>
<keyword evidence="2" id="KW-0433">Leucine-rich repeat</keyword>
<feature type="chain" id="PRO_5026777040" evidence="9">
    <location>
        <begin position="25"/>
        <end position="674"/>
    </location>
</feature>
<dbReference type="Gene3D" id="3.80.10.10">
    <property type="entry name" value="Ribonuclease Inhibitor"/>
    <property type="match status" value="2"/>
</dbReference>
<dbReference type="FunFam" id="3.80.10.10:FF:000562">
    <property type="entry name" value="Protein NSP-INTERACTING KINASE 2"/>
    <property type="match status" value="1"/>
</dbReference>
<dbReference type="InterPro" id="IPR055414">
    <property type="entry name" value="LRR_R13L4/SHOC2-like"/>
</dbReference>
<dbReference type="SUPFAM" id="SSF52058">
    <property type="entry name" value="L domain-like"/>
    <property type="match status" value="1"/>
</dbReference>
<dbReference type="PROSITE" id="PS50011">
    <property type="entry name" value="PROTEIN_KINASE_DOM"/>
    <property type="match status" value="1"/>
</dbReference>
<evidence type="ECO:0000256" key="7">
    <source>
        <dbReference type="ARBA" id="ARBA00023136"/>
    </source>
</evidence>
<dbReference type="Pfam" id="PF07714">
    <property type="entry name" value="PK_Tyr_Ser-Thr"/>
    <property type="match status" value="1"/>
</dbReference>
<dbReference type="FunFam" id="3.30.200.20:FF:000371">
    <property type="entry name" value="Protein NSP-INTERACTING KINASE 2"/>
    <property type="match status" value="1"/>
</dbReference>
<dbReference type="Gene3D" id="3.30.200.20">
    <property type="entry name" value="Phosphorylase Kinase, domain 1"/>
    <property type="match status" value="1"/>
</dbReference>
<keyword evidence="6 8" id="KW-1133">Transmembrane helix</keyword>
<evidence type="ECO:0000256" key="5">
    <source>
        <dbReference type="ARBA" id="ARBA00022737"/>
    </source>
</evidence>
<dbReference type="InterPro" id="IPR001245">
    <property type="entry name" value="Ser-Thr/Tyr_kinase_cat_dom"/>
</dbReference>
<dbReference type="GO" id="GO:0004674">
    <property type="term" value="F:protein serine/threonine kinase activity"/>
    <property type="evidence" value="ECO:0007669"/>
    <property type="project" value="UniProtKB-EC"/>
</dbReference>
<dbReference type="PANTHER" id="PTHR48007">
    <property type="entry name" value="LEUCINE-RICH REPEAT RECEPTOR-LIKE PROTEIN KINASE PXC1"/>
    <property type="match status" value="1"/>
</dbReference>
<dbReference type="InterPro" id="IPR000719">
    <property type="entry name" value="Prot_kinase_dom"/>
</dbReference>
<evidence type="ECO:0000256" key="9">
    <source>
        <dbReference type="SAM" id="SignalP"/>
    </source>
</evidence>
<dbReference type="InterPro" id="IPR032675">
    <property type="entry name" value="LRR_dom_sf"/>
</dbReference>
<evidence type="ECO:0000313" key="12">
    <source>
        <dbReference type="RefSeq" id="XP_022923436.1"/>
    </source>
</evidence>
<keyword evidence="7 8" id="KW-0472">Membrane</keyword>
<evidence type="ECO:0000256" key="2">
    <source>
        <dbReference type="ARBA" id="ARBA00022614"/>
    </source>
</evidence>
<dbReference type="GO" id="GO:0005524">
    <property type="term" value="F:ATP binding"/>
    <property type="evidence" value="ECO:0007669"/>
    <property type="project" value="InterPro"/>
</dbReference>
<evidence type="ECO:0000256" key="8">
    <source>
        <dbReference type="SAM" id="Phobius"/>
    </source>
</evidence>
<dbReference type="InterPro" id="IPR011009">
    <property type="entry name" value="Kinase-like_dom_sf"/>
</dbReference>
<reference evidence="12" key="1">
    <citation type="submission" date="2025-08" db="UniProtKB">
        <authorList>
            <consortium name="RefSeq"/>
        </authorList>
    </citation>
    <scope>IDENTIFICATION</scope>
    <source>
        <tissue evidence="12">Young leaves</tissue>
    </source>
</reference>
<dbReference type="InterPro" id="IPR013210">
    <property type="entry name" value="LRR_N_plant-typ"/>
</dbReference>
<proteinExistence type="predicted"/>
<dbReference type="GO" id="GO:0016020">
    <property type="term" value="C:membrane"/>
    <property type="evidence" value="ECO:0007669"/>
    <property type="project" value="UniProtKB-SubCell"/>
</dbReference>
<dbReference type="FunFam" id="3.80.10.10:FF:000129">
    <property type="entry name" value="Leucine-rich repeat receptor-like kinase"/>
    <property type="match status" value="1"/>
</dbReference>
<name>A0A6J1E6T5_CUCMO</name>
<dbReference type="Pfam" id="PF23598">
    <property type="entry name" value="LRR_14"/>
    <property type="match status" value="1"/>
</dbReference>
<dbReference type="SMR" id="A0A6J1E6T5"/>
<evidence type="ECO:0000256" key="6">
    <source>
        <dbReference type="ARBA" id="ARBA00022989"/>
    </source>
</evidence>
<evidence type="ECO:0000256" key="3">
    <source>
        <dbReference type="ARBA" id="ARBA00022692"/>
    </source>
</evidence>
<evidence type="ECO:0000313" key="11">
    <source>
        <dbReference type="Proteomes" id="UP000504609"/>
    </source>
</evidence>
<keyword evidence="11" id="KW-1185">Reference proteome</keyword>
<sequence>MGFVNSPVFMFCLIAFSSSQLVHGNSELKALMELKESLDPENRVLRSWTIDGDPCGGSFDGVACNENRKVANISLQGRGLSGKVSPAVAKLKCLTGLFLHYNNLSGEIPREISSLNELADLYLDVNSLTGDIPEEIGNMSSLQVLQICCNELSGNIPNQLGSLKKLTVLALQHNRLSGEIPMSLGSLEMLKRIYLSFNNFNGTIPIKIAAIPQLEVLDIRNNSLSGHVPSGLKRLNEGFQGENNPNLCGFGFVSVRNCTVFDTENIKGAGFQPFLSEPNKNKPESADFHNASCYQLHCSKPTTVPRIAIVSAVLIVSMTLLVSVILTVFWYRRRKQVGSSSVSCDNRLGSDQARECYSKSASPLVCLEYSHGWDSLADGIKGLGLSKFFSKFIFNIEEVESATQYFSEANLLGRSSFSMVYKGVLKDGSSVAIRSVHMTSCKSDEAEFLRGLNLLSSLRHENLVSLRGFCCSRGRGEFFLVYDFASRGSLSRYLDVGDGSIHVLDWSNRISIINGIAKGIAYLHREEANKPAMVHKNISIEKILIDHQFNALISDSGLSRLLADDIIFSSLKTSAAMGYLAPEYITIGRFSEKSDIYAFGIVILQILSGTRKLTNSLLLEAEACEFDDLIDKSLKGNFSELQARKLARLAVSCTNENPINRPAIEDLIEELTKL</sequence>
<protein>
    <submittedName>
        <fullName evidence="12">Probable LRR receptor-like serine/threonine-protein kinase At1g34110</fullName>
    </submittedName>
</protein>
<dbReference type="InterPro" id="IPR046959">
    <property type="entry name" value="PRK1-6/SRF4-like"/>
</dbReference>
<accession>A0A6J1E6T5</accession>
<comment type="subcellular location">
    <subcellularLocation>
        <location evidence="1">Membrane</location>
        <topology evidence="1">Single-pass membrane protein</topology>
    </subcellularLocation>
</comment>
<dbReference type="AlphaFoldDB" id="A0A6J1E6T5"/>
<dbReference type="KEGG" id="cmos:111431131"/>
<feature type="signal peptide" evidence="9">
    <location>
        <begin position="1"/>
        <end position="24"/>
    </location>
</feature>
<dbReference type="PANTHER" id="PTHR48007:SF65">
    <property type="entry name" value="OS01G0577600 PROTEIN"/>
    <property type="match status" value="1"/>
</dbReference>
<evidence type="ECO:0000259" key="10">
    <source>
        <dbReference type="PROSITE" id="PS50011"/>
    </source>
</evidence>
<dbReference type="GeneID" id="111431131"/>
<dbReference type="SUPFAM" id="SSF56112">
    <property type="entry name" value="Protein kinase-like (PK-like)"/>
    <property type="match status" value="1"/>
</dbReference>
<feature type="transmembrane region" description="Helical" evidence="8">
    <location>
        <begin position="307"/>
        <end position="331"/>
    </location>
</feature>
<feature type="domain" description="Protein kinase" evidence="10">
    <location>
        <begin position="406"/>
        <end position="674"/>
    </location>
</feature>
<gene>
    <name evidence="12" type="primary">LOC111431131</name>
</gene>
<keyword evidence="3 8" id="KW-0812">Transmembrane</keyword>